<keyword evidence="6" id="KW-1185">Reference proteome</keyword>
<name>B1ZQC2_OPITP</name>
<dbReference type="InterPro" id="IPR013098">
    <property type="entry name" value="Ig_I-set"/>
</dbReference>
<dbReference type="RefSeq" id="WP_012373140.1">
    <property type="nucleotide sequence ID" value="NC_010571.1"/>
</dbReference>
<keyword evidence="1 3" id="KW-0732">Signal</keyword>
<dbReference type="InterPro" id="IPR013783">
    <property type="entry name" value="Ig-like_fold"/>
</dbReference>
<feature type="domain" description="Ig-like" evidence="4">
    <location>
        <begin position="2505"/>
        <end position="2585"/>
    </location>
</feature>
<dbReference type="Gene3D" id="2.60.40.10">
    <property type="entry name" value="Immunoglobulins"/>
    <property type="match status" value="18"/>
</dbReference>
<gene>
    <name evidence="5" type="ordered locus">Oter_0312</name>
</gene>
<evidence type="ECO:0000256" key="3">
    <source>
        <dbReference type="SAM" id="SignalP"/>
    </source>
</evidence>
<dbReference type="SMART" id="SM00409">
    <property type="entry name" value="IG"/>
    <property type="match status" value="5"/>
</dbReference>
<dbReference type="Pfam" id="PF13927">
    <property type="entry name" value="Ig_3"/>
    <property type="match status" value="1"/>
</dbReference>
<dbReference type="SUPFAM" id="SSF50993">
    <property type="entry name" value="Peptidase/esterase 'gauge' domain"/>
    <property type="match status" value="1"/>
</dbReference>
<accession>B1ZQC2</accession>
<dbReference type="SUPFAM" id="SSF48726">
    <property type="entry name" value="Immunoglobulin"/>
    <property type="match status" value="5"/>
</dbReference>
<dbReference type="SMART" id="SM00408">
    <property type="entry name" value="IGc2"/>
    <property type="match status" value="3"/>
</dbReference>
<dbReference type="GO" id="GO:0005509">
    <property type="term" value="F:calcium ion binding"/>
    <property type="evidence" value="ECO:0007669"/>
    <property type="project" value="InterPro"/>
</dbReference>
<dbReference type="InterPro" id="IPR013431">
    <property type="entry name" value="Delta_60_rpt"/>
</dbReference>
<dbReference type="GO" id="GO:0005886">
    <property type="term" value="C:plasma membrane"/>
    <property type="evidence" value="ECO:0007669"/>
    <property type="project" value="TreeGrafter"/>
</dbReference>
<reference evidence="5 6" key="1">
    <citation type="journal article" date="2011" name="J. Bacteriol.">
        <title>Genome sequence of the verrucomicrobium Opitutus terrae PB90-1, an abundant inhabitant of rice paddy soil ecosystems.</title>
        <authorList>
            <person name="van Passel M.W."/>
            <person name="Kant R."/>
            <person name="Palva A."/>
            <person name="Copeland A."/>
            <person name="Lucas S."/>
            <person name="Lapidus A."/>
            <person name="Glavina del Rio T."/>
            <person name="Pitluck S."/>
            <person name="Goltsman E."/>
            <person name="Clum A."/>
            <person name="Sun H."/>
            <person name="Schmutz J."/>
            <person name="Larimer F.W."/>
            <person name="Land M.L."/>
            <person name="Hauser L."/>
            <person name="Kyrpides N."/>
            <person name="Mikhailova N."/>
            <person name="Richardson P.P."/>
            <person name="Janssen P.H."/>
            <person name="de Vos W.M."/>
            <person name="Smidt H."/>
        </authorList>
    </citation>
    <scope>NUCLEOTIDE SEQUENCE [LARGE SCALE GENOMIC DNA]</scope>
    <source>
        <strain evidence="6">DSM 11246 / JCM 15787 / PB90-1</strain>
    </source>
</reference>
<dbReference type="SUPFAM" id="SSF49313">
    <property type="entry name" value="Cadherin-like"/>
    <property type="match status" value="12"/>
</dbReference>
<dbReference type="eggNOG" id="COG3386">
    <property type="taxonomic scope" value="Bacteria"/>
</dbReference>
<dbReference type="InterPro" id="IPR050958">
    <property type="entry name" value="Cell_Adh-Cytoskel_Orgn"/>
</dbReference>
<proteinExistence type="predicted"/>
<protein>
    <submittedName>
        <fullName evidence="5">Conserved repeat domain protein</fullName>
    </submittedName>
</protein>
<dbReference type="SUPFAM" id="SSF63829">
    <property type="entry name" value="Calcium-dependent phosphotriesterase"/>
    <property type="match status" value="1"/>
</dbReference>
<evidence type="ECO:0000313" key="6">
    <source>
        <dbReference type="Proteomes" id="UP000007013"/>
    </source>
</evidence>
<dbReference type="HOGENOM" id="CLU_224683_0_0_0"/>
<organism evidence="5 6">
    <name type="scientific">Opitutus terrae (strain DSM 11246 / JCM 15787 / PB90-1)</name>
    <dbReference type="NCBI Taxonomy" id="452637"/>
    <lineage>
        <taxon>Bacteria</taxon>
        <taxon>Pseudomonadati</taxon>
        <taxon>Verrucomicrobiota</taxon>
        <taxon>Opitutia</taxon>
        <taxon>Opitutales</taxon>
        <taxon>Opitutaceae</taxon>
        <taxon>Opitutus</taxon>
    </lineage>
</organism>
<dbReference type="PANTHER" id="PTHR45080:SF8">
    <property type="entry name" value="IG-LIKE DOMAIN-CONTAINING PROTEIN"/>
    <property type="match status" value="1"/>
</dbReference>
<dbReference type="Gene3D" id="2.80.10.50">
    <property type="match status" value="10"/>
</dbReference>
<feature type="domain" description="Ig-like" evidence="4">
    <location>
        <begin position="2417"/>
        <end position="2497"/>
    </location>
</feature>
<dbReference type="KEGG" id="ote:Oter_0312"/>
<dbReference type="NCBIfam" id="TIGR02608">
    <property type="entry name" value="delta_60_rpt"/>
    <property type="match status" value="21"/>
</dbReference>
<dbReference type="STRING" id="452637.Oter_0312"/>
<dbReference type="InterPro" id="IPR003599">
    <property type="entry name" value="Ig_sub"/>
</dbReference>
<dbReference type="PANTHER" id="PTHR45080">
    <property type="entry name" value="CONTACTIN 5"/>
    <property type="match status" value="1"/>
</dbReference>
<dbReference type="InterPro" id="IPR006644">
    <property type="entry name" value="Cadg"/>
</dbReference>
<dbReference type="eggNOG" id="COG3291">
    <property type="taxonomic scope" value="Bacteria"/>
</dbReference>
<dbReference type="InterPro" id="IPR007110">
    <property type="entry name" value="Ig-like_dom"/>
</dbReference>
<dbReference type="GO" id="GO:0050808">
    <property type="term" value="P:synapse organization"/>
    <property type="evidence" value="ECO:0007669"/>
    <property type="project" value="TreeGrafter"/>
</dbReference>
<dbReference type="SMART" id="SM00736">
    <property type="entry name" value="CADG"/>
    <property type="match status" value="3"/>
</dbReference>
<dbReference type="OrthoDB" id="174034at2"/>
<dbReference type="EMBL" id="CP001032">
    <property type="protein sequence ID" value="ACB73602.1"/>
    <property type="molecule type" value="Genomic_DNA"/>
</dbReference>
<feature type="signal peptide" evidence="3">
    <location>
        <begin position="1"/>
        <end position="25"/>
    </location>
</feature>
<dbReference type="Pfam" id="PF05345">
    <property type="entry name" value="He_PIG"/>
    <property type="match status" value="11"/>
</dbReference>
<feature type="domain" description="Ig-like" evidence="4">
    <location>
        <begin position="733"/>
        <end position="813"/>
    </location>
</feature>
<dbReference type="InterPro" id="IPR003598">
    <property type="entry name" value="Ig_sub2"/>
</dbReference>
<dbReference type="InterPro" id="IPR036179">
    <property type="entry name" value="Ig-like_dom_sf"/>
</dbReference>
<evidence type="ECO:0000313" key="5">
    <source>
        <dbReference type="EMBL" id="ACB73602.1"/>
    </source>
</evidence>
<dbReference type="Pfam" id="PF17164">
    <property type="entry name" value="DUF5122"/>
    <property type="match status" value="23"/>
</dbReference>
<feature type="chain" id="PRO_5002774843" evidence="3">
    <location>
        <begin position="26"/>
        <end position="3563"/>
    </location>
</feature>
<evidence type="ECO:0000256" key="1">
    <source>
        <dbReference type="ARBA" id="ARBA00022729"/>
    </source>
</evidence>
<keyword evidence="2" id="KW-1015">Disulfide bond</keyword>
<evidence type="ECO:0000256" key="2">
    <source>
        <dbReference type="ARBA" id="ARBA00023157"/>
    </source>
</evidence>
<dbReference type="Pfam" id="PF07679">
    <property type="entry name" value="I-set"/>
    <property type="match status" value="1"/>
</dbReference>
<sequence length="3563" mass="363591">MKNTVCRLALALIGTTLFAPYVGSAASVTGGATAELLDWTALDGKVYDVVRLTGPTATVSADAGQHVRVRFLDKHGDLVNVDFSGAGTLTIALDPATASSAPIPAALYNLPSVEFMQGDAALTIVNANETSNLTVFPSGRGTEVDRSFLRSDITYEGWADITRVTIVGRAPFPSKFGFLNTAYVRYGATSGITGISAGDVELWGSVPISDVEASGTATPCLMFGTTMTVRIFGGDLAQPNGKPILLRGTSPAILHFNEGFDSNDVMLPTQPNRGTFTGQPPSFWTHPSSAIVVEDRSGVFAVNAGNTTTYQWARNGVSLVGATSQTLTVSHAQPASTGVYQVLATNWCSADSSLPAILGITTTSKVLGAGQELEPHNLVHPAGYTFDQVLVTGAALSVTSDFNVTSNSWEVTRLLFIDLDDDLVAVEFRGPGTLSVVLDDAVGPAAPLKYNQPSVQYIKGHAGLIIAGADERTHLSITSVGRATTFDPTGTFDITAPITAINDPANNGSPLFTGQEATAYDGIADIAYIAVLSNNGKFGGIDAANANCFASRGLAGIFAPGVVFTGPVLLGNVTAFDSATPVLVFGTTADLDLRIVGGNLAQPNGRNLYASGFGSPSDIQFVAGADSHGRAIAANTNEAVFEPYPVTGQSPGIISAASATFVVGQRGTFAVEGTGTPAPTISVQGLPTWASLSNDGVISGIPPIAGPSTLTVTAANGVGAPISQTFILQVLDPLVVEPPRAGTVWAGSSITLYASASGGGDLTYQWRHEGQPISGATSSSYTIPSATMSDAGLYDVVVSRFDRQLVSGAAVLSVAPASYAFPGIMRVDPSFHPMIEKLGGQIYALAQQPDGQLIIGGEFSRLNGVVRPNIARTDGTGAVDLTFDPGKGPNDSVRRIVRQPDGKILVAGDFTSYGGFPRYHVARINADGTLDHSFDPGAGPNGEVVALALEPNGKIILGGSFLSCDGLSRPRVVRLNSNGAVDTTFNPGSGANNPVSAVALQPDGKIVIAGSFIQYNGVLRPRVARLHPDGSLDTSFVFPADGLLLPTSLALQPDGKVLVGTFSGPKLLRLNADGSVDDSFSVAPTNPVLTLALQPDGKIVVGAGYDPGSGLPTQYITRFNPTGTVDSGFSPGNTLPIHVRALALAADGSVTIGGTDAFAGSSEARVLRLTADGTADPSLAVALRSLATIQRMQRQRDGKLIIVGDFQYVDNVEQSGIARLNANGSRDESFSAGSGADDKIAELLLQPDGKILVAGRFSHIAGVARQRIGRLLSDGSLDLSFDPGTGPDGEIKAMGLQLDGRILIAGGFVSYRGERRLYVARAEPDGSLDSTFQTNGTGPGGLIEHLVLQRDGKIVLGGTFTTYNGTPQAKLVRLNPDGSLDMSFSSGLPTDRTLLGIWALPNEELLVSLEGSESLVRLRSSGMLDSDFVTGNLAPVLVQAGSVLVQADDYVLVGRSLDIATPADPAPPGLVRVRRNGTVDPGFAIPGLRDAQVSQILMLDDGQLLLAGTHFSDGYVHQGGVARLMGAFHPWFTSPDERTFTVGTQNVATVTAGGVPAPRYDVTDGQFPSWASLSPITGVISGTPFSSAGSPFTFTIKASNGVGTDAFQTFTLRVAEGSISIAPLQSETATAGETITWSASVTGETPASYQWRVNGQPIAGATSASYTIPAVTMHDAGHYEVVVTSAVGQSFISVAGNLDVAPTRYPGAMQLDPTFAPLIEAAGGTILSIARQPDGKLVAGGSFSRINGVLRRNLARLNADGSVDLTFDPGLGPDQPVYKVLVQPDGKILLGGEFVHYDGVTRGRIARVNSDGSLDHAFADGIGAGGRIEAIALQPDGKIVTGGWFQTFGGLSRSRCVRLNPDGTVDSSFDVGDGAGVKDLKLLSDGHILLAGPFTSYNGQPRAGLVRLKADGSVDPEFVPDTWSGLDATSLAIQPDGKLIVGASSFEQNGPDLLRLNQDGSRDTGFTPPPFRNIDALELRADGKILIGGSFRSAGTVRYQVAQLQSNGALDSNFGSSGSLDFDVETIALLPSGEIVVAGASLMREGSTHNALARLKASGSMDTSFAGEVRSPGTVEALLRQRDGKLVLGGWFSHVDGASRKGIVRLSADGALDVDFAPAVTLVGGATGASARVSALVSQPDGKIVFAGFFDRVNGLVRNRIARLLPNGSIDPTFDPGFGASSWIATAALQPDGKILLGGLFSAYAGVTRNTLARINPNGSLDPTFDPKQGANWSVSQLVLQPDGRALVCGGFTSFAGVSRKGVVRVNTDGSLDTSFGATNGLASTAESVLLDPSGLAYVGRWDGVTRLTASGSIDATYSNADLSDVGNIGVIYRQADGRLIVGQDINSGSDGPTIGIARVNASGTRDASFTVLGLAEAHLSAIEVLEDGRMLIAGTTFNDGTMEQFGLARLMFVPAPSITQPPANATINVGQTGTFSVVAAGEGPFTYQWRKAGNPITGNASATTATLTITNVQLADAGDYDVVVTNMGGTTTSSLATFVVYLPPQITSQPANRTITAGGSASFSVVATGSPTPTYQWRRNGAALPGATAASLTLADIPANGGGAITVVVTNAGGFLESDPATLTVNPIAPEFATGLPATATAIQGRGFYFPVVTNTTPAVFTAPGLEAAGGTLTINSSSGAISGVPANLGSFAVTIIATNSTGSDTHVLDLVVQPPPPVITSAAAASGRTDTAFNFAVVATNTPSTYSATGLPDGLVIEAGTGEIHGTATVAGTYTVVLTVTNASGAITQPFILTIAPPPNTPAYTGTLSPAGVQGVAFSFTPAFGTVTAPYALIGSLPAGLSFAPATGVISGTPDAMGSFPVKLSATNAAGTTTVDLTIVINPAPNAPVITSASVAPVTRVGDTFSFTLTSSGTPLASSYNAAPLPAGLTLDPSTGVISGAPAAFGTYYVDVAATNSIGIGPEAVLVITIVPSVGAPVVNSAPITLGHVGVPFTYTLAASNDPASFSITTGTLPDGLQLDTTNGTITGTPEATAVGESRVWFNATNGSGVGIPSEVLFRIAPALTTPVIISNGTAIAQVGQPFQYAIASRSDSAVTGYEAAGLPAWLTLNATTGVLAGIPSEPTSAPISASLSATNANGTGSTKVLQLTIIPAPGTPRITSSLTALGRVGTAFSYQISASDSPTSFLATGLPTGLALDPLSGLITGTPASADTFEVILRAANANGLGNAATLKLGLAPALNAPAITSAATATGQVGAAFTYQITASNGPILSYAVSGALPQGLTFNSATGEITGKPADDPRIYPVNLTASTTAGTSSPQPLLIAIAPAIGVPVLTTSEYVTARVGEPFSYTITASNLSGTAPYAPPILLDAVNLPAGLAVNPATGTIQGSPTEAGTSIATLTATNAAGTSAARDLTFTIRPAAAAPLFEPAGEVAAQVGQAFSYQIIAGNAPDSYETLDAPGWMHVNATTGFITGVPEAPGMWVIRLVAANAAGSSSPVPLRVIVAPAANTPLVTSSRTHVGTVGTAMSFTIEAAPTMPAVTFAATGLPPGLTLNTATGVVNGTPVESGTFEVIVTPTSSNGTGAPVTFTITIRPNVTFGS</sequence>
<dbReference type="GO" id="GO:0007156">
    <property type="term" value="P:homophilic cell adhesion via plasma membrane adhesion molecules"/>
    <property type="evidence" value="ECO:0007669"/>
    <property type="project" value="TreeGrafter"/>
</dbReference>
<evidence type="ECO:0000259" key="4">
    <source>
        <dbReference type="PROSITE" id="PS50835"/>
    </source>
</evidence>
<dbReference type="InterPro" id="IPR015919">
    <property type="entry name" value="Cadherin-like_sf"/>
</dbReference>
<dbReference type="PROSITE" id="PS50835">
    <property type="entry name" value="IG_LIKE"/>
    <property type="match status" value="3"/>
</dbReference>
<dbReference type="SUPFAM" id="SSF101898">
    <property type="entry name" value="NHL repeat"/>
    <property type="match status" value="4"/>
</dbReference>
<dbReference type="Proteomes" id="UP000007013">
    <property type="component" value="Chromosome"/>
</dbReference>